<evidence type="ECO:0000313" key="1">
    <source>
        <dbReference type="EMBL" id="RIB00321.1"/>
    </source>
</evidence>
<reference evidence="1 2" key="1">
    <citation type="submission" date="2018-06" db="EMBL/GenBank/DDBJ databases">
        <title>Comparative genomics reveals the genomic features of Rhizophagus irregularis, R. cerebriforme, R. diaphanum and Gigaspora rosea, and their symbiotic lifestyle signature.</title>
        <authorList>
            <person name="Morin E."/>
            <person name="San Clemente H."/>
            <person name="Chen E.C.H."/>
            <person name="De La Providencia I."/>
            <person name="Hainaut M."/>
            <person name="Kuo A."/>
            <person name="Kohler A."/>
            <person name="Murat C."/>
            <person name="Tang N."/>
            <person name="Roy S."/>
            <person name="Loubradou J."/>
            <person name="Henrissat B."/>
            <person name="Grigoriev I.V."/>
            <person name="Corradi N."/>
            <person name="Roux C."/>
            <person name="Martin F.M."/>
        </authorList>
    </citation>
    <scope>NUCLEOTIDE SEQUENCE [LARGE SCALE GENOMIC DNA]</scope>
    <source>
        <strain evidence="1 2">DAOM 194757</strain>
    </source>
</reference>
<keyword evidence="2" id="KW-1185">Reference proteome</keyword>
<dbReference type="EMBL" id="QKWP01004497">
    <property type="protein sequence ID" value="RIB00321.1"/>
    <property type="molecule type" value="Genomic_DNA"/>
</dbReference>
<dbReference type="OrthoDB" id="2429148at2759"/>
<comment type="caution">
    <text evidence="1">The sequence shown here is derived from an EMBL/GenBank/DDBJ whole genome shotgun (WGS) entry which is preliminary data.</text>
</comment>
<name>A0A397TSB5_9GLOM</name>
<dbReference type="AlphaFoldDB" id="A0A397TSB5"/>
<gene>
    <name evidence="1" type="ORF">C2G38_2234725</name>
</gene>
<protein>
    <submittedName>
        <fullName evidence="1">Uncharacterized protein</fullName>
    </submittedName>
</protein>
<sequence>MNYCFQTYGFHPKSFIETKSTWLYFYASKIYQVALSHDSHSNLREFISITIDILECDNLEIAKNEIWDQVIKWRIAQISNSNLQFTNTHNWTSEEFSSLASAISKCLFLIGFFQMSESDIYNRVWLFRTILLEELEDVIIRCHLIVGGKPMFGMDLPKLNSVLITRQQMLRITEWVNKKNILAYTNDDIYTENDIYTDDNIYNDNIYNDNDIYTNYTDNDNDTNDNIYTNDDTFYKFNLLIRGTCDGFDSQTFH</sequence>
<dbReference type="Proteomes" id="UP000266673">
    <property type="component" value="Unassembled WGS sequence"/>
</dbReference>
<proteinExistence type="predicted"/>
<organism evidence="1 2">
    <name type="scientific">Gigaspora rosea</name>
    <dbReference type="NCBI Taxonomy" id="44941"/>
    <lineage>
        <taxon>Eukaryota</taxon>
        <taxon>Fungi</taxon>
        <taxon>Fungi incertae sedis</taxon>
        <taxon>Mucoromycota</taxon>
        <taxon>Glomeromycotina</taxon>
        <taxon>Glomeromycetes</taxon>
        <taxon>Diversisporales</taxon>
        <taxon>Gigasporaceae</taxon>
        <taxon>Gigaspora</taxon>
    </lineage>
</organism>
<accession>A0A397TSB5</accession>
<evidence type="ECO:0000313" key="2">
    <source>
        <dbReference type="Proteomes" id="UP000266673"/>
    </source>
</evidence>